<evidence type="ECO:0000313" key="3">
    <source>
        <dbReference type="EMBL" id="MBC8570706.1"/>
    </source>
</evidence>
<organism evidence="3 4">
    <name type="scientific">Zongyangia hominis</name>
    <dbReference type="NCBI Taxonomy" id="2763677"/>
    <lineage>
        <taxon>Bacteria</taxon>
        <taxon>Bacillati</taxon>
        <taxon>Bacillota</taxon>
        <taxon>Clostridia</taxon>
        <taxon>Eubacteriales</taxon>
        <taxon>Oscillospiraceae</taxon>
        <taxon>Zongyangia</taxon>
    </lineage>
</organism>
<dbReference type="GO" id="GO:0005975">
    <property type="term" value="P:carbohydrate metabolic process"/>
    <property type="evidence" value="ECO:0007669"/>
    <property type="project" value="InterPro"/>
</dbReference>
<proteinExistence type="predicted"/>
<keyword evidence="1" id="KW-0479">Metal-binding</keyword>
<dbReference type="Gene3D" id="3.20.20.70">
    <property type="entry name" value="Aldolase class I"/>
    <property type="match status" value="1"/>
</dbReference>
<dbReference type="Proteomes" id="UP000660861">
    <property type="component" value="Unassembled WGS sequence"/>
</dbReference>
<dbReference type="PANTHER" id="PTHR11749">
    <property type="entry name" value="RIBULOSE-5-PHOSPHATE-3-EPIMERASE"/>
    <property type="match status" value="1"/>
</dbReference>
<dbReference type="AlphaFoldDB" id="A0A926IAZ5"/>
<dbReference type="GO" id="GO:0004750">
    <property type="term" value="F:D-ribulose-phosphate 3-epimerase activity"/>
    <property type="evidence" value="ECO:0007669"/>
    <property type="project" value="UniProtKB-EC"/>
</dbReference>
<dbReference type="GO" id="GO:0046872">
    <property type="term" value="F:metal ion binding"/>
    <property type="evidence" value="ECO:0007669"/>
    <property type="project" value="UniProtKB-KW"/>
</dbReference>
<dbReference type="RefSeq" id="WP_262397803.1">
    <property type="nucleotide sequence ID" value="NZ_JACRTC010000005.1"/>
</dbReference>
<gene>
    <name evidence="3" type="ORF">H8709_07685</name>
</gene>
<dbReference type="EC" id="5.1.3.1" evidence="3"/>
<dbReference type="InterPro" id="IPR011060">
    <property type="entry name" value="RibuloseP-bd_barrel"/>
</dbReference>
<comment type="caution">
    <text evidence="3">The sequence shown here is derived from an EMBL/GenBank/DDBJ whole genome shotgun (WGS) entry which is preliminary data.</text>
</comment>
<protein>
    <submittedName>
        <fullName evidence="3">Ribulose-phosphate 3-epimerase</fullName>
        <ecNumber evidence="3">5.1.3.1</ecNumber>
    </submittedName>
</protein>
<accession>A0A926IAZ5</accession>
<evidence type="ECO:0000256" key="1">
    <source>
        <dbReference type="ARBA" id="ARBA00022723"/>
    </source>
</evidence>
<reference evidence="3" key="1">
    <citation type="submission" date="2020-08" db="EMBL/GenBank/DDBJ databases">
        <title>Genome public.</title>
        <authorList>
            <person name="Liu C."/>
            <person name="Sun Q."/>
        </authorList>
    </citation>
    <scope>NUCLEOTIDE SEQUENCE</scope>
    <source>
        <strain evidence="3">NSJ-54</strain>
    </source>
</reference>
<evidence type="ECO:0000256" key="2">
    <source>
        <dbReference type="ARBA" id="ARBA00023235"/>
    </source>
</evidence>
<dbReference type="InterPro" id="IPR013785">
    <property type="entry name" value="Aldolase_TIM"/>
</dbReference>
<sequence length="226" mass="24824">MKDLLAPSIMCGNLLNLEREIAIYEEGKADLIHFDIMDTTFTKTTMLPPSLIPAIQKATRIPVDVHVMVDRPERFIDTLLPLCKDAYVSFHVEVTKEIQNLLKAVKTAGGHPSVALNPGTPLCMIEEVAPLLDMLLLLTCNAGHGPKQDIDAQMADKIRRGRALLDRAGRTDAMLEVDGNISFQNAKTAQRCGANVYVLGTASIYRPDSGVVENMEKLRAHLATPH</sequence>
<dbReference type="Pfam" id="PF00834">
    <property type="entry name" value="Ribul_P_3_epim"/>
    <property type="match status" value="1"/>
</dbReference>
<dbReference type="SUPFAM" id="SSF51366">
    <property type="entry name" value="Ribulose-phoshate binding barrel"/>
    <property type="match status" value="1"/>
</dbReference>
<dbReference type="InterPro" id="IPR000056">
    <property type="entry name" value="Ribul_P_3_epim-like"/>
</dbReference>
<evidence type="ECO:0000313" key="4">
    <source>
        <dbReference type="Proteomes" id="UP000660861"/>
    </source>
</evidence>
<dbReference type="EMBL" id="JACRTC010000005">
    <property type="protein sequence ID" value="MBC8570706.1"/>
    <property type="molecule type" value="Genomic_DNA"/>
</dbReference>
<keyword evidence="4" id="KW-1185">Reference proteome</keyword>
<keyword evidence="2 3" id="KW-0413">Isomerase</keyword>
<name>A0A926IAZ5_9FIRM</name>